<organism evidence="2 3">
    <name type="scientific">Aspergillus caelatus</name>
    <dbReference type="NCBI Taxonomy" id="61420"/>
    <lineage>
        <taxon>Eukaryota</taxon>
        <taxon>Fungi</taxon>
        <taxon>Dikarya</taxon>
        <taxon>Ascomycota</taxon>
        <taxon>Pezizomycotina</taxon>
        <taxon>Eurotiomycetes</taxon>
        <taxon>Eurotiomycetidae</taxon>
        <taxon>Eurotiales</taxon>
        <taxon>Aspergillaceae</taxon>
        <taxon>Aspergillus</taxon>
        <taxon>Aspergillus subgen. Circumdati</taxon>
    </lineage>
</organism>
<keyword evidence="3" id="KW-1185">Reference proteome</keyword>
<dbReference type="RefSeq" id="XP_031923929.1">
    <property type="nucleotide sequence ID" value="XM_032076382.1"/>
</dbReference>
<dbReference type="OrthoDB" id="5986190at2759"/>
<feature type="region of interest" description="Disordered" evidence="1">
    <location>
        <begin position="1"/>
        <end position="23"/>
    </location>
</feature>
<feature type="compositionally biased region" description="Gly residues" evidence="1">
    <location>
        <begin position="8"/>
        <end position="17"/>
    </location>
</feature>
<evidence type="ECO:0000313" key="3">
    <source>
        <dbReference type="Proteomes" id="UP000326268"/>
    </source>
</evidence>
<evidence type="ECO:0000256" key="1">
    <source>
        <dbReference type="SAM" id="MobiDB-lite"/>
    </source>
</evidence>
<evidence type="ECO:0000313" key="2">
    <source>
        <dbReference type="EMBL" id="KAE8360848.1"/>
    </source>
</evidence>
<dbReference type="GeneID" id="43660828"/>
<sequence length="85" mass="9152">MERVGEAGNAGDGGPRSGLGPEHPDSLAIMANVAYTLCPQEKLREVIVLIEKCVKLYNSPWTVLSAHHQLRALSGGVESKSQFVH</sequence>
<protein>
    <submittedName>
        <fullName evidence="2">Uncharacterized protein</fullName>
    </submittedName>
</protein>
<dbReference type="InterPro" id="IPR011990">
    <property type="entry name" value="TPR-like_helical_dom_sf"/>
</dbReference>
<reference evidence="2 3" key="1">
    <citation type="submission" date="2019-04" db="EMBL/GenBank/DDBJ databases">
        <title>Friends and foes A comparative genomics studyof 23 Aspergillus species from section Flavi.</title>
        <authorList>
            <consortium name="DOE Joint Genome Institute"/>
            <person name="Kjaerbolling I."/>
            <person name="Vesth T."/>
            <person name="Frisvad J.C."/>
            <person name="Nybo J.L."/>
            <person name="Theobald S."/>
            <person name="Kildgaard S."/>
            <person name="Isbrandt T."/>
            <person name="Kuo A."/>
            <person name="Sato A."/>
            <person name="Lyhne E.K."/>
            <person name="Kogle M.E."/>
            <person name="Wiebenga A."/>
            <person name="Kun R.S."/>
            <person name="Lubbers R.J."/>
            <person name="Makela M.R."/>
            <person name="Barry K."/>
            <person name="Chovatia M."/>
            <person name="Clum A."/>
            <person name="Daum C."/>
            <person name="Haridas S."/>
            <person name="He G."/>
            <person name="LaButti K."/>
            <person name="Lipzen A."/>
            <person name="Mondo S."/>
            <person name="Riley R."/>
            <person name="Salamov A."/>
            <person name="Simmons B.A."/>
            <person name="Magnuson J.K."/>
            <person name="Henrissat B."/>
            <person name="Mortensen U.H."/>
            <person name="Larsen T.O."/>
            <person name="Devries R.P."/>
            <person name="Grigoriev I.V."/>
            <person name="Machida M."/>
            <person name="Baker S.E."/>
            <person name="Andersen M.R."/>
        </authorList>
    </citation>
    <scope>NUCLEOTIDE SEQUENCE [LARGE SCALE GENOMIC DNA]</scope>
    <source>
        <strain evidence="2 3">CBS 763.97</strain>
    </source>
</reference>
<dbReference type="Proteomes" id="UP000326268">
    <property type="component" value="Unassembled WGS sequence"/>
</dbReference>
<accession>A0A5N6ZTX3</accession>
<gene>
    <name evidence="2" type="ORF">BDV27DRAFT_34482</name>
</gene>
<dbReference type="AlphaFoldDB" id="A0A5N6ZTX3"/>
<proteinExistence type="predicted"/>
<dbReference type="Gene3D" id="1.25.40.10">
    <property type="entry name" value="Tetratricopeptide repeat domain"/>
    <property type="match status" value="1"/>
</dbReference>
<name>A0A5N6ZTX3_9EURO</name>
<dbReference type="EMBL" id="ML737757">
    <property type="protein sequence ID" value="KAE8360848.1"/>
    <property type="molecule type" value="Genomic_DNA"/>
</dbReference>